<dbReference type="PANTHER" id="PTHR11040">
    <property type="entry name" value="ZINC/IRON TRANSPORTER"/>
    <property type="match status" value="1"/>
</dbReference>
<dbReference type="InterPro" id="IPR003689">
    <property type="entry name" value="ZIP"/>
</dbReference>
<evidence type="ECO:0000313" key="12">
    <source>
        <dbReference type="Proteomes" id="UP001154282"/>
    </source>
</evidence>
<evidence type="ECO:0000256" key="9">
    <source>
        <dbReference type="SAM" id="MobiDB-lite"/>
    </source>
</evidence>
<dbReference type="NCBIfam" id="TIGR00820">
    <property type="entry name" value="zip"/>
    <property type="match status" value="1"/>
</dbReference>
<keyword evidence="10" id="KW-0732">Signal</keyword>
<organism evidence="11 12">
    <name type="scientific">Linum tenue</name>
    <dbReference type="NCBI Taxonomy" id="586396"/>
    <lineage>
        <taxon>Eukaryota</taxon>
        <taxon>Viridiplantae</taxon>
        <taxon>Streptophyta</taxon>
        <taxon>Embryophyta</taxon>
        <taxon>Tracheophyta</taxon>
        <taxon>Spermatophyta</taxon>
        <taxon>Magnoliopsida</taxon>
        <taxon>eudicotyledons</taxon>
        <taxon>Gunneridae</taxon>
        <taxon>Pentapetalae</taxon>
        <taxon>rosids</taxon>
        <taxon>fabids</taxon>
        <taxon>Malpighiales</taxon>
        <taxon>Linaceae</taxon>
        <taxon>Linum</taxon>
    </lineage>
</organism>
<feature type="transmembrane region" description="Helical" evidence="8">
    <location>
        <begin position="102"/>
        <end position="121"/>
    </location>
</feature>
<evidence type="ECO:0000256" key="6">
    <source>
        <dbReference type="ARBA" id="ARBA00023065"/>
    </source>
</evidence>
<reference evidence="11" key="1">
    <citation type="submission" date="2022-08" db="EMBL/GenBank/DDBJ databases">
        <authorList>
            <person name="Gutierrez-Valencia J."/>
        </authorList>
    </citation>
    <scope>NUCLEOTIDE SEQUENCE</scope>
</reference>
<comment type="caution">
    <text evidence="8">Lacks conserved residue(s) required for the propagation of feature annotation.</text>
</comment>
<feature type="transmembrane region" description="Helical" evidence="8">
    <location>
        <begin position="269"/>
        <end position="289"/>
    </location>
</feature>
<dbReference type="InterPro" id="IPR004698">
    <property type="entry name" value="Zn/Fe_permease_fun/pln"/>
</dbReference>
<keyword evidence="7 8" id="KW-0472">Membrane</keyword>
<sequence length="362" mass="37581">MAQYYTSTTLLSLLFLLFLLCPTEPAAAACDGDDKSSSGGGGGGTLVKYKVGSMASILAAGAIGVSLPLFLKRSKTTSSETAVAPDDGGHGGAAGGGGGGMLIVKAFAGGVILATGLVHIIPDAFEKLGSDCLPEVPWGKFPFAGFVAMMFAIATLSMESLAMGFYKRQQQLHQKKGGDDVGDENIEAAGGDRKDDDDDDEMIRRRIVSQILEMGVVVHSTIIGMSLGTCKSVKTVKPLMAALTFHQLFEGVGLGGSISQAKLKMKSRVLMAVFFSITAPIGIGIGMGISNHYKENSSASLIVEGMFTSASAGILIYMALVDLLATDFMGGKMLESDFRVQVGAYASLFLGATSMSLLALVV</sequence>
<dbReference type="GO" id="GO:0005886">
    <property type="term" value="C:plasma membrane"/>
    <property type="evidence" value="ECO:0007669"/>
    <property type="project" value="TreeGrafter"/>
</dbReference>
<dbReference type="Proteomes" id="UP001154282">
    <property type="component" value="Unassembled WGS sequence"/>
</dbReference>
<evidence type="ECO:0000256" key="4">
    <source>
        <dbReference type="ARBA" id="ARBA00022692"/>
    </source>
</evidence>
<feature type="transmembrane region" description="Helical" evidence="8">
    <location>
        <begin position="301"/>
        <end position="321"/>
    </location>
</feature>
<keyword evidence="5 8" id="KW-1133">Transmembrane helix</keyword>
<evidence type="ECO:0000256" key="1">
    <source>
        <dbReference type="ARBA" id="ARBA00004141"/>
    </source>
</evidence>
<feature type="signal peptide" evidence="10">
    <location>
        <begin position="1"/>
        <end position="28"/>
    </location>
</feature>
<proteinExistence type="inferred from homology"/>
<dbReference type="AlphaFoldDB" id="A0AAV0RH95"/>
<feature type="transmembrane region" description="Helical" evidence="8">
    <location>
        <begin position="52"/>
        <end position="71"/>
    </location>
</feature>
<feature type="transmembrane region" description="Helical" evidence="8">
    <location>
        <begin position="342"/>
        <end position="361"/>
    </location>
</feature>
<evidence type="ECO:0000256" key="3">
    <source>
        <dbReference type="ARBA" id="ARBA00022448"/>
    </source>
</evidence>
<feature type="transmembrane region" description="Helical" evidence="8">
    <location>
        <begin position="141"/>
        <end position="166"/>
    </location>
</feature>
<comment type="subcellular location">
    <subcellularLocation>
        <location evidence="1 8">Membrane</location>
        <topology evidence="1 8">Multi-pass membrane protein</topology>
    </subcellularLocation>
</comment>
<keyword evidence="6 8" id="KW-0406">Ion transport</keyword>
<evidence type="ECO:0000256" key="5">
    <source>
        <dbReference type="ARBA" id="ARBA00022989"/>
    </source>
</evidence>
<evidence type="ECO:0000256" key="2">
    <source>
        <dbReference type="ARBA" id="ARBA00006939"/>
    </source>
</evidence>
<evidence type="ECO:0000313" key="11">
    <source>
        <dbReference type="EMBL" id="CAI0556939.1"/>
    </source>
</evidence>
<dbReference type="GO" id="GO:0005385">
    <property type="term" value="F:zinc ion transmembrane transporter activity"/>
    <property type="evidence" value="ECO:0007669"/>
    <property type="project" value="InterPro"/>
</dbReference>
<evidence type="ECO:0000256" key="8">
    <source>
        <dbReference type="RuleBase" id="RU362088"/>
    </source>
</evidence>
<comment type="similarity">
    <text evidence="2 8">Belongs to the ZIP transporter (TC 2.A.5) family.</text>
</comment>
<keyword evidence="12" id="KW-1185">Reference proteome</keyword>
<comment type="caution">
    <text evidence="11">The sequence shown here is derived from an EMBL/GenBank/DDBJ whole genome shotgun (WGS) entry which is preliminary data.</text>
</comment>
<dbReference type="EMBL" id="CAMGYJ010000011">
    <property type="protein sequence ID" value="CAI0556939.1"/>
    <property type="molecule type" value="Genomic_DNA"/>
</dbReference>
<dbReference type="PANTHER" id="PTHR11040:SF181">
    <property type="entry name" value="ZINC TRANSPORTER 1"/>
    <property type="match status" value="1"/>
</dbReference>
<keyword evidence="3 8" id="KW-0813">Transport</keyword>
<name>A0AAV0RH95_9ROSI</name>
<keyword evidence="4 8" id="KW-0812">Transmembrane</keyword>
<dbReference type="Pfam" id="PF02535">
    <property type="entry name" value="Zip"/>
    <property type="match status" value="1"/>
</dbReference>
<evidence type="ECO:0000256" key="10">
    <source>
        <dbReference type="SAM" id="SignalP"/>
    </source>
</evidence>
<feature type="region of interest" description="Disordered" evidence="9">
    <location>
        <begin position="174"/>
        <end position="199"/>
    </location>
</feature>
<protein>
    <submittedName>
        <fullName evidence="11">Uncharacterized protein</fullName>
    </submittedName>
</protein>
<evidence type="ECO:0000256" key="7">
    <source>
        <dbReference type="ARBA" id="ARBA00023136"/>
    </source>
</evidence>
<gene>
    <name evidence="11" type="ORF">LITE_LOCUS48148</name>
</gene>
<accession>A0AAV0RH95</accession>
<feature type="chain" id="PRO_5043415434" evidence="10">
    <location>
        <begin position="29"/>
        <end position="362"/>
    </location>
</feature>